<accession>F0XPJ8</accession>
<keyword evidence="1" id="KW-0472">Membrane</keyword>
<evidence type="ECO:0000313" key="3">
    <source>
        <dbReference type="Proteomes" id="UP000007796"/>
    </source>
</evidence>
<protein>
    <submittedName>
        <fullName evidence="2">Uncharacterized protein</fullName>
    </submittedName>
</protein>
<name>F0XPJ8_GROCL</name>
<dbReference type="EMBL" id="GL629801">
    <property type="protein sequence ID" value="EFX00744.1"/>
    <property type="molecule type" value="Genomic_DNA"/>
</dbReference>
<keyword evidence="1" id="KW-0812">Transmembrane</keyword>
<keyword evidence="3" id="KW-1185">Reference proteome</keyword>
<proteinExistence type="predicted"/>
<dbReference type="AlphaFoldDB" id="F0XPJ8"/>
<evidence type="ECO:0000313" key="2">
    <source>
        <dbReference type="EMBL" id="EFX00744.1"/>
    </source>
</evidence>
<dbReference type="InParanoid" id="F0XPJ8"/>
<feature type="transmembrane region" description="Helical" evidence="1">
    <location>
        <begin position="61"/>
        <end position="85"/>
    </location>
</feature>
<dbReference type="eggNOG" id="ENOG502RJHB">
    <property type="taxonomic scope" value="Eukaryota"/>
</dbReference>
<keyword evidence="1" id="KW-1133">Transmembrane helix</keyword>
<gene>
    <name evidence="2" type="ORF">CMQ_7746</name>
</gene>
<dbReference type="OrthoDB" id="4987761at2759"/>
<dbReference type="Proteomes" id="UP000007796">
    <property type="component" value="Unassembled WGS sequence"/>
</dbReference>
<reference evidence="2 3" key="1">
    <citation type="journal article" date="2011" name="Proc. Natl. Acad. Sci. U.S.A.">
        <title>Genome and transcriptome analyses of the mountain pine beetle-fungal symbiont Grosmannia clavigera, a lodgepole pine pathogen.</title>
        <authorList>
            <person name="DiGuistini S."/>
            <person name="Wang Y."/>
            <person name="Liao N.Y."/>
            <person name="Taylor G."/>
            <person name="Tanguay P."/>
            <person name="Feau N."/>
            <person name="Henrissat B."/>
            <person name="Chan S.K."/>
            <person name="Hesse-Orce U."/>
            <person name="Alamouti S.M."/>
            <person name="Tsui C.K.M."/>
            <person name="Docking R.T."/>
            <person name="Levasseur A."/>
            <person name="Haridas S."/>
            <person name="Robertson G."/>
            <person name="Birol I."/>
            <person name="Holt R.A."/>
            <person name="Marra M.A."/>
            <person name="Hamelin R.C."/>
            <person name="Hirst M."/>
            <person name="Jones S.J.M."/>
            <person name="Bohlmann J."/>
            <person name="Breuil C."/>
        </authorList>
    </citation>
    <scope>NUCLEOTIDE SEQUENCE [LARGE SCALE GENOMIC DNA]</scope>
    <source>
        <strain evidence="3">kw1407 / UAMH 11150</strain>
    </source>
</reference>
<sequence>MGGNLSKTFPDTSKDVISPTDAVNELILAVAWAGSAYAIGMIFTSIQIIDRWRGPRDDTPTNFFTVVAAFILSIPWPAVLVIQFFNDSPYA</sequence>
<feature type="transmembrane region" description="Helical" evidence="1">
    <location>
        <begin position="26"/>
        <end position="49"/>
    </location>
</feature>
<dbReference type="HOGENOM" id="CLU_188546_0_0_1"/>
<evidence type="ECO:0000256" key="1">
    <source>
        <dbReference type="SAM" id="Phobius"/>
    </source>
</evidence>
<dbReference type="GeneID" id="25981324"/>
<organism evidence="3">
    <name type="scientific">Grosmannia clavigera (strain kw1407 / UAMH 11150)</name>
    <name type="common">Blue stain fungus</name>
    <name type="synonym">Graphiocladiella clavigera</name>
    <dbReference type="NCBI Taxonomy" id="655863"/>
    <lineage>
        <taxon>Eukaryota</taxon>
        <taxon>Fungi</taxon>
        <taxon>Dikarya</taxon>
        <taxon>Ascomycota</taxon>
        <taxon>Pezizomycotina</taxon>
        <taxon>Sordariomycetes</taxon>
        <taxon>Sordariomycetidae</taxon>
        <taxon>Ophiostomatales</taxon>
        <taxon>Ophiostomataceae</taxon>
        <taxon>Leptographium</taxon>
    </lineage>
</organism>
<dbReference type="RefSeq" id="XP_014170226.1">
    <property type="nucleotide sequence ID" value="XM_014314751.1"/>
</dbReference>